<proteinExistence type="predicted"/>
<dbReference type="AlphaFoldDB" id="A0A380NYL6"/>
<dbReference type="Proteomes" id="UP000254150">
    <property type="component" value="Unassembled WGS sequence"/>
</dbReference>
<sequence>MTEERARRRARLASGERGVLVEPAADALTLYAVFTGVPFAVAAYCLTVQRAELGAVGLTFLLVGFAAGVPLALRVGERRRAAALITEIRVAHPLGPECHPVRTGLNEPGRTPGHPWDITPPRDAVVSVQDGTLQLRAENGDALDIPFTDILGVLLLPAGRGRAAVDLHLHSGEAIELRTTRIRPLGVTLSESGVRVLFEEVSV</sequence>
<dbReference type="RefSeq" id="WP_115068747.1">
    <property type="nucleotide sequence ID" value="NZ_UHID01000006.1"/>
</dbReference>
<dbReference type="EMBL" id="UHID01000006">
    <property type="protein sequence ID" value="SUP57145.1"/>
    <property type="molecule type" value="Genomic_DNA"/>
</dbReference>
<organism evidence="2 3">
    <name type="scientific">Streptomyces griseus</name>
    <dbReference type="NCBI Taxonomy" id="1911"/>
    <lineage>
        <taxon>Bacteria</taxon>
        <taxon>Bacillati</taxon>
        <taxon>Actinomycetota</taxon>
        <taxon>Actinomycetes</taxon>
        <taxon>Kitasatosporales</taxon>
        <taxon>Streptomycetaceae</taxon>
        <taxon>Streptomyces</taxon>
    </lineage>
</organism>
<reference evidence="2 3" key="1">
    <citation type="submission" date="2018-06" db="EMBL/GenBank/DDBJ databases">
        <authorList>
            <consortium name="Pathogen Informatics"/>
            <person name="Doyle S."/>
        </authorList>
    </citation>
    <scope>NUCLEOTIDE SEQUENCE [LARGE SCALE GENOMIC DNA]</scope>
    <source>
        <strain evidence="2 3">NCTC7807</strain>
    </source>
</reference>
<dbReference type="GeneID" id="95070771"/>
<evidence type="ECO:0000256" key="1">
    <source>
        <dbReference type="SAM" id="Phobius"/>
    </source>
</evidence>
<accession>A0A380NYL6</accession>
<feature type="transmembrane region" description="Helical" evidence="1">
    <location>
        <begin position="20"/>
        <end position="41"/>
    </location>
</feature>
<evidence type="ECO:0000313" key="2">
    <source>
        <dbReference type="EMBL" id="SUP57145.1"/>
    </source>
</evidence>
<gene>
    <name evidence="2" type="ORF">NCTC7807_03017</name>
</gene>
<keyword evidence="1" id="KW-1133">Transmembrane helix</keyword>
<feature type="transmembrane region" description="Helical" evidence="1">
    <location>
        <begin position="53"/>
        <end position="73"/>
    </location>
</feature>
<evidence type="ECO:0000313" key="3">
    <source>
        <dbReference type="Proteomes" id="UP000254150"/>
    </source>
</evidence>
<protein>
    <submittedName>
        <fullName evidence="2">Uncharacterized protein</fullName>
    </submittedName>
</protein>
<keyword evidence="1" id="KW-0472">Membrane</keyword>
<keyword evidence="1" id="KW-0812">Transmembrane</keyword>
<name>A0A380NYL6_STRGR</name>